<dbReference type="Pfam" id="PF13960">
    <property type="entry name" value="DUF4218"/>
    <property type="match status" value="1"/>
</dbReference>
<dbReference type="EMBL" id="JAUIZM010000006">
    <property type="protein sequence ID" value="KAK1378472.1"/>
    <property type="molecule type" value="Genomic_DNA"/>
</dbReference>
<reference evidence="2" key="1">
    <citation type="submission" date="2023-02" db="EMBL/GenBank/DDBJ databases">
        <title>Genome of toxic invasive species Heracleum sosnowskyi carries increased number of genes despite the absence of recent whole-genome duplications.</title>
        <authorList>
            <person name="Schelkunov M."/>
            <person name="Shtratnikova V."/>
            <person name="Makarenko M."/>
            <person name="Klepikova A."/>
            <person name="Omelchenko D."/>
            <person name="Novikova G."/>
            <person name="Obukhova E."/>
            <person name="Bogdanov V."/>
            <person name="Penin A."/>
            <person name="Logacheva M."/>
        </authorList>
    </citation>
    <scope>NUCLEOTIDE SEQUENCE</scope>
    <source>
        <strain evidence="2">Hsosn_3</strain>
        <tissue evidence="2">Leaf</tissue>
    </source>
</reference>
<keyword evidence="3" id="KW-1185">Reference proteome</keyword>
<reference evidence="2" key="2">
    <citation type="submission" date="2023-05" db="EMBL/GenBank/DDBJ databases">
        <authorList>
            <person name="Schelkunov M.I."/>
        </authorList>
    </citation>
    <scope>NUCLEOTIDE SEQUENCE</scope>
    <source>
        <strain evidence="2">Hsosn_3</strain>
        <tissue evidence="2">Leaf</tissue>
    </source>
</reference>
<dbReference type="InterPro" id="IPR025452">
    <property type="entry name" value="DUF4218"/>
</dbReference>
<evidence type="ECO:0000313" key="2">
    <source>
        <dbReference type="EMBL" id="KAK1378472.1"/>
    </source>
</evidence>
<dbReference type="PANTHER" id="PTHR48258:SF8">
    <property type="entry name" value="DUF4216 DOMAIN-CONTAINING PROTEIN"/>
    <property type="match status" value="1"/>
</dbReference>
<evidence type="ECO:0000313" key="3">
    <source>
        <dbReference type="Proteomes" id="UP001237642"/>
    </source>
</evidence>
<gene>
    <name evidence="2" type="ORF">POM88_025216</name>
</gene>
<evidence type="ECO:0000259" key="1">
    <source>
        <dbReference type="Pfam" id="PF13960"/>
    </source>
</evidence>
<name>A0AAD8I3L1_9APIA</name>
<dbReference type="AlphaFoldDB" id="A0AAD8I3L1"/>
<protein>
    <recommendedName>
        <fullName evidence="1">DUF4218 domain-containing protein</fullName>
    </recommendedName>
</protein>
<dbReference type="Proteomes" id="UP001237642">
    <property type="component" value="Unassembled WGS sequence"/>
</dbReference>
<accession>A0AAD8I3L1</accession>
<sequence length="159" mass="18718">MNQRKFLDPEHKWRFDNRRFNGEVEMGHAPPTLKGTYIVELLAGYENEFGKDKIKKRAKGLENEIVEILCHFEMIFPTAFFDIMIHLLVHLWKEIELGGPAHLRCMWPIERYLCKLKSYVHNRSKPEGSIAEGYLAEECLTFCSRFLNNDAVPKFERCP</sequence>
<feature type="domain" description="DUF4218" evidence="1">
    <location>
        <begin position="58"/>
        <end position="156"/>
    </location>
</feature>
<organism evidence="2 3">
    <name type="scientific">Heracleum sosnowskyi</name>
    <dbReference type="NCBI Taxonomy" id="360622"/>
    <lineage>
        <taxon>Eukaryota</taxon>
        <taxon>Viridiplantae</taxon>
        <taxon>Streptophyta</taxon>
        <taxon>Embryophyta</taxon>
        <taxon>Tracheophyta</taxon>
        <taxon>Spermatophyta</taxon>
        <taxon>Magnoliopsida</taxon>
        <taxon>eudicotyledons</taxon>
        <taxon>Gunneridae</taxon>
        <taxon>Pentapetalae</taxon>
        <taxon>asterids</taxon>
        <taxon>campanulids</taxon>
        <taxon>Apiales</taxon>
        <taxon>Apiaceae</taxon>
        <taxon>Apioideae</taxon>
        <taxon>apioid superclade</taxon>
        <taxon>Tordylieae</taxon>
        <taxon>Tordyliinae</taxon>
        <taxon>Heracleum</taxon>
    </lineage>
</organism>
<comment type="caution">
    <text evidence="2">The sequence shown here is derived from an EMBL/GenBank/DDBJ whole genome shotgun (WGS) entry which is preliminary data.</text>
</comment>
<dbReference type="PANTHER" id="PTHR48258">
    <property type="entry name" value="DUF4218 DOMAIN-CONTAINING PROTEIN-RELATED"/>
    <property type="match status" value="1"/>
</dbReference>
<proteinExistence type="predicted"/>